<feature type="signal peptide" evidence="3">
    <location>
        <begin position="1"/>
        <end position="18"/>
    </location>
</feature>
<dbReference type="RefSeq" id="WP_092473269.1">
    <property type="nucleotide sequence ID" value="NZ_FOOX01000016.1"/>
</dbReference>
<keyword evidence="2" id="KW-0170">Cobalt</keyword>
<dbReference type="InterPro" id="IPR010388">
    <property type="entry name" value="Anaerobic_Co-chelatase"/>
</dbReference>
<feature type="chain" id="PRO_5011521186" evidence="3">
    <location>
        <begin position="19"/>
        <end position="272"/>
    </location>
</feature>
<keyword evidence="3" id="KW-0732">Signal</keyword>
<feature type="binding site" evidence="2">
    <location>
        <position position="212"/>
    </location>
    <ligand>
        <name>Co(2+)</name>
        <dbReference type="ChEBI" id="CHEBI:48828"/>
    </ligand>
</feature>
<evidence type="ECO:0000256" key="1">
    <source>
        <dbReference type="PIRSR" id="PIRSR033579-1"/>
    </source>
</evidence>
<dbReference type="Proteomes" id="UP000199337">
    <property type="component" value="Unassembled WGS sequence"/>
</dbReference>
<keyword evidence="2" id="KW-0479">Metal-binding</keyword>
<evidence type="ECO:0000313" key="5">
    <source>
        <dbReference type="Proteomes" id="UP000199337"/>
    </source>
</evidence>
<feature type="binding site" evidence="2">
    <location>
        <position position="180"/>
    </location>
    <ligand>
        <name>Co(2+)</name>
        <dbReference type="ChEBI" id="CHEBI:48828"/>
    </ligand>
</feature>
<sequence length="272" mass="29842">MKNKRAILLVTFGTSVQAAVPAFVNLEQTVKDTFPGVEVRWAYTAKTIRDIIAERDGKIINDPITALKRLWEDGFEKVVVQSVHVIPGREYNDLVADLNGLLMSQSVVKGIALGKPLLYHHEDYIAAAEAITAQLPVNTAANAVVLMGHGSEHHPADAAYGKFNDVLRHKYKNVFLGTVEGYPTLEEIVADLAASGVKNVTLMPFMNIAGDHALNDLYGDGRDSWKTRLNGLGYKTDGYIKGLLENRGFINIYLKHLSAAMSQINYSSALDC</sequence>
<keyword evidence="5" id="KW-1185">Reference proteome</keyword>
<organism evidence="4 5">
    <name type="scientific">Desulfotruncus arcticus DSM 17038</name>
    <dbReference type="NCBI Taxonomy" id="1121424"/>
    <lineage>
        <taxon>Bacteria</taxon>
        <taxon>Bacillati</taxon>
        <taxon>Bacillota</taxon>
        <taxon>Clostridia</taxon>
        <taxon>Eubacteriales</taxon>
        <taxon>Desulfallaceae</taxon>
        <taxon>Desulfotruncus</taxon>
    </lineage>
</organism>
<dbReference type="SUPFAM" id="SSF53800">
    <property type="entry name" value="Chelatase"/>
    <property type="match status" value="1"/>
</dbReference>
<protein>
    <submittedName>
        <fullName evidence="4">Sirohydrochlorin cobaltochelatase</fullName>
    </submittedName>
</protein>
<evidence type="ECO:0000256" key="3">
    <source>
        <dbReference type="SAM" id="SignalP"/>
    </source>
</evidence>
<reference evidence="5" key="1">
    <citation type="submission" date="2016-10" db="EMBL/GenBank/DDBJ databases">
        <authorList>
            <person name="Varghese N."/>
            <person name="Submissions S."/>
        </authorList>
    </citation>
    <scope>NUCLEOTIDE SEQUENCE [LARGE SCALE GENOMIC DNA]</scope>
    <source>
        <strain evidence="5">DSM 17038</strain>
    </source>
</reference>
<name>A0A1I2X594_9FIRM</name>
<dbReference type="STRING" id="341036.SAMN05660649_03790"/>
<dbReference type="PIRSF" id="PIRSF033579">
    <property type="entry name" value="Anaer_Co_chel"/>
    <property type="match status" value="1"/>
</dbReference>
<feature type="binding site" evidence="2">
    <location>
        <position position="149"/>
    </location>
    <ligand>
        <name>Co(2+)</name>
        <dbReference type="ChEBI" id="CHEBI:48828"/>
    </ligand>
</feature>
<dbReference type="EMBL" id="FOOX01000016">
    <property type="protein sequence ID" value="SFH08714.1"/>
    <property type="molecule type" value="Genomic_DNA"/>
</dbReference>
<evidence type="ECO:0000256" key="2">
    <source>
        <dbReference type="PIRSR" id="PIRSR033579-3"/>
    </source>
</evidence>
<feature type="active site" description="Proton acceptor" evidence="1">
    <location>
        <position position="149"/>
    </location>
</feature>
<dbReference type="GO" id="GO:0016852">
    <property type="term" value="F:sirohydrochlorin cobaltochelatase activity"/>
    <property type="evidence" value="ECO:0007669"/>
    <property type="project" value="InterPro"/>
</dbReference>
<dbReference type="GO" id="GO:0046872">
    <property type="term" value="F:metal ion binding"/>
    <property type="evidence" value="ECO:0007669"/>
    <property type="project" value="UniProtKB-KW"/>
</dbReference>
<dbReference type="CDD" id="cd03413">
    <property type="entry name" value="CbiK_C"/>
    <property type="match status" value="1"/>
</dbReference>
<dbReference type="Gene3D" id="3.40.50.1400">
    <property type="match status" value="2"/>
</dbReference>
<dbReference type="GO" id="GO:0019251">
    <property type="term" value="P:anaerobic cobalamin biosynthetic process"/>
    <property type="evidence" value="ECO:0007669"/>
    <property type="project" value="InterPro"/>
</dbReference>
<proteinExistence type="predicted"/>
<evidence type="ECO:0000313" key="4">
    <source>
        <dbReference type="EMBL" id="SFH08714.1"/>
    </source>
</evidence>
<dbReference type="Pfam" id="PF06180">
    <property type="entry name" value="CbiK"/>
    <property type="match status" value="1"/>
</dbReference>
<dbReference type="AlphaFoldDB" id="A0A1I2X594"/>
<dbReference type="OrthoDB" id="9770331at2"/>
<gene>
    <name evidence="4" type="ORF">SAMN05660649_03790</name>
</gene>
<accession>A0A1I2X594</accession>
<dbReference type="CDD" id="cd03412">
    <property type="entry name" value="CbiK_N"/>
    <property type="match status" value="1"/>
</dbReference>